<dbReference type="InterPro" id="IPR037185">
    <property type="entry name" value="EmrE-like"/>
</dbReference>
<feature type="transmembrane region" description="Helical" evidence="5">
    <location>
        <begin position="265"/>
        <end position="282"/>
    </location>
</feature>
<evidence type="ECO:0000256" key="3">
    <source>
        <dbReference type="ARBA" id="ARBA00022989"/>
    </source>
</evidence>
<evidence type="ECO:0000313" key="7">
    <source>
        <dbReference type="EMBL" id="MFC5458381.1"/>
    </source>
</evidence>
<dbReference type="Pfam" id="PF00892">
    <property type="entry name" value="EamA"/>
    <property type="match status" value="1"/>
</dbReference>
<sequence length="293" mass="29846">MRDAAASPRPLVTLAFTAAAMLAFAANSLLCRLALQQGGIDPASFGAVRVVAGALALALIVRMRRGGRPAVPSDWWSAAMLFAYVAFFSFAYVSLPAGSGALVLFGAVQLTMFGVGLHRGERFPLPGWIGLAIAGAGLVYLVLPGVAAPPLAGTLLMVAAGAAWGVYSLRGRGAADPLGVTAVNFLCATPFALVLWLPFAGVARADGRGILLAVVSGALTSGVGYALWYTALRGLTAMRAATVQLSVPPLAALGAVLWLGEAVTLRLLVASIAILGGIALVLRHRAVAPAPKP</sequence>
<name>A0ABW0KZA1_9BURK</name>
<keyword evidence="4 5" id="KW-0472">Membrane</keyword>
<evidence type="ECO:0000259" key="6">
    <source>
        <dbReference type="Pfam" id="PF00892"/>
    </source>
</evidence>
<dbReference type="RefSeq" id="WP_379779180.1">
    <property type="nucleotide sequence ID" value="NZ_JBHSMU010000003.1"/>
</dbReference>
<feature type="transmembrane region" description="Helical" evidence="5">
    <location>
        <begin position="44"/>
        <end position="63"/>
    </location>
</feature>
<dbReference type="EMBL" id="JBHSMU010000003">
    <property type="protein sequence ID" value="MFC5458381.1"/>
    <property type="molecule type" value="Genomic_DNA"/>
</dbReference>
<keyword evidence="2 5" id="KW-0812">Transmembrane</keyword>
<dbReference type="PANTHER" id="PTHR32322:SF9">
    <property type="entry name" value="AMINO-ACID METABOLITE EFFLUX PUMP-RELATED"/>
    <property type="match status" value="1"/>
</dbReference>
<gene>
    <name evidence="7" type="ORF">ACFPN5_00995</name>
</gene>
<evidence type="ECO:0000313" key="8">
    <source>
        <dbReference type="Proteomes" id="UP001596050"/>
    </source>
</evidence>
<organism evidence="7 8">
    <name type="scientific">Massilia niabensis</name>
    <dbReference type="NCBI Taxonomy" id="544910"/>
    <lineage>
        <taxon>Bacteria</taxon>
        <taxon>Pseudomonadati</taxon>
        <taxon>Pseudomonadota</taxon>
        <taxon>Betaproteobacteria</taxon>
        <taxon>Burkholderiales</taxon>
        <taxon>Oxalobacteraceae</taxon>
        <taxon>Telluria group</taxon>
        <taxon>Massilia</taxon>
    </lineage>
</organism>
<evidence type="ECO:0000256" key="1">
    <source>
        <dbReference type="ARBA" id="ARBA00004141"/>
    </source>
</evidence>
<feature type="transmembrane region" description="Helical" evidence="5">
    <location>
        <begin position="149"/>
        <end position="169"/>
    </location>
</feature>
<comment type="subcellular location">
    <subcellularLocation>
        <location evidence="1">Membrane</location>
        <topology evidence="1">Multi-pass membrane protein</topology>
    </subcellularLocation>
</comment>
<feature type="transmembrane region" description="Helical" evidence="5">
    <location>
        <begin position="181"/>
        <end position="203"/>
    </location>
</feature>
<feature type="transmembrane region" description="Helical" evidence="5">
    <location>
        <begin position="75"/>
        <end position="95"/>
    </location>
</feature>
<dbReference type="InterPro" id="IPR050638">
    <property type="entry name" value="AA-Vitamin_Transporters"/>
</dbReference>
<evidence type="ECO:0000256" key="5">
    <source>
        <dbReference type="SAM" id="Phobius"/>
    </source>
</evidence>
<feature type="domain" description="EamA" evidence="6">
    <location>
        <begin position="152"/>
        <end position="282"/>
    </location>
</feature>
<proteinExistence type="predicted"/>
<dbReference type="Proteomes" id="UP001596050">
    <property type="component" value="Unassembled WGS sequence"/>
</dbReference>
<keyword evidence="8" id="KW-1185">Reference proteome</keyword>
<evidence type="ECO:0000256" key="4">
    <source>
        <dbReference type="ARBA" id="ARBA00023136"/>
    </source>
</evidence>
<feature type="transmembrane region" description="Helical" evidence="5">
    <location>
        <begin position="209"/>
        <end position="228"/>
    </location>
</feature>
<accession>A0ABW0KZA1</accession>
<protein>
    <submittedName>
        <fullName evidence="7">DMT family transporter</fullName>
    </submittedName>
</protein>
<comment type="caution">
    <text evidence="7">The sequence shown here is derived from an EMBL/GenBank/DDBJ whole genome shotgun (WGS) entry which is preliminary data.</text>
</comment>
<reference evidence="8" key="1">
    <citation type="journal article" date="2019" name="Int. J. Syst. Evol. Microbiol.">
        <title>The Global Catalogue of Microorganisms (GCM) 10K type strain sequencing project: providing services to taxonomists for standard genome sequencing and annotation.</title>
        <authorList>
            <consortium name="The Broad Institute Genomics Platform"/>
            <consortium name="The Broad Institute Genome Sequencing Center for Infectious Disease"/>
            <person name="Wu L."/>
            <person name="Ma J."/>
        </authorList>
    </citation>
    <scope>NUCLEOTIDE SEQUENCE [LARGE SCALE GENOMIC DNA]</scope>
    <source>
        <strain evidence="8">KACC 12649</strain>
    </source>
</reference>
<evidence type="ECO:0000256" key="2">
    <source>
        <dbReference type="ARBA" id="ARBA00022692"/>
    </source>
</evidence>
<dbReference type="SUPFAM" id="SSF103481">
    <property type="entry name" value="Multidrug resistance efflux transporter EmrE"/>
    <property type="match status" value="1"/>
</dbReference>
<dbReference type="InterPro" id="IPR000620">
    <property type="entry name" value="EamA_dom"/>
</dbReference>
<feature type="transmembrane region" description="Helical" evidence="5">
    <location>
        <begin position="101"/>
        <end position="118"/>
    </location>
</feature>
<dbReference type="PANTHER" id="PTHR32322">
    <property type="entry name" value="INNER MEMBRANE TRANSPORTER"/>
    <property type="match status" value="1"/>
</dbReference>
<feature type="transmembrane region" description="Helical" evidence="5">
    <location>
        <begin position="125"/>
        <end position="143"/>
    </location>
</feature>
<keyword evidence="3 5" id="KW-1133">Transmembrane helix</keyword>
<feature type="transmembrane region" description="Helical" evidence="5">
    <location>
        <begin position="240"/>
        <end position="259"/>
    </location>
</feature>